<dbReference type="Pfam" id="PF11894">
    <property type="entry name" value="Nup192"/>
    <property type="match status" value="1"/>
</dbReference>
<feature type="compositionally biased region" description="Basic and acidic residues" evidence="5">
    <location>
        <begin position="423"/>
        <end position="432"/>
    </location>
</feature>
<evidence type="ECO:0000313" key="7">
    <source>
        <dbReference type="Proteomes" id="UP000479710"/>
    </source>
</evidence>
<dbReference type="PANTHER" id="PTHR31344:SF0">
    <property type="entry name" value="NUCLEAR PORE COMPLEX PROTEIN NUP205"/>
    <property type="match status" value="1"/>
</dbReference>
<evidence type="ECO:0000256" key="1">
    <source>
        <dbReference type="ARBA" id="ARBA00004123"/>
    </source>
</evidence>
<dbReference type="GO" id="GO:0005643">
    <property type="term" value="C:nuclear pore"/>
    <property type="evidence" value="ECO:0007669"/>
    <property type="project" value="InterPro"/>
</dbReference>
<comment type="similarity">
    <text evidence="2">Belongs to the NUP186/NUP192/NUP205 family.</text>
</comment>
<dbReference type="Proteomes" id="UP000479710">
    <property type="component" value="Unassembled WGS sequence"/>
</dbReference>
<proteinExistence type="inferred from homology"/>
<evidence type="ECO:0000313" key="6">
    <source>
        <dbReference type="EMBL" id="KAF0935295.1"/>
    </source>
</evidence>
<feature type="region of interest" description="Disordered" evidence="5">
    <location>
        <begin position="420"/>
        <end position="439"/>
    </location>
</feature>
<keyword evidence="7" id="KW-1185">Reference proteome</keyword>
<evidence type="ECO:0000256" key="2">
    <source>
        <dbReference type="ARBA" id="ARBA00005892"/>
    </source>
</evidence>
<evidence type="ECO:0000256" key="3">
    <source>
        <dbReference type="ARBA" id="ARBA00022448"/>
    </source>
</evidence>
<dbReference type="EMBL" id="SPHZ02000001">
    <property type="protein sequence ID" value="KAF0935295.1"/>
    <property type="molecule type" value="Genomic_DNA"/>
</dbReference>
<accession>A0A6G1FET1</accession>
<dbReference type="PANTHER" id="PTHR31344">
    <property type="entry name" value="NUCLEAR PORE COMPLEX PROTEIN NUP205"/>
    <property type="match status" value="1"/>
</dbReference>
<evidence type="ECO:0000256" key="5">
    <source>
        <dbReference type="SAM" id="MobiDB-lite"/>
    </source>
</evidence>
<keyword evidence="3" id="KW-0813">Transport</keyword>
<evidence type="ECO:0000256" key="4">
    <source>
        <dbReference type="ARBA" id="ARBA00023242"/>
    </source>
</evidence>
<reference evidence="6 7" key="1">
    <citation type="submission" date="2019-11" db="EMBL/GenBank/DDBJ databases">
        <title>Whole genome sequence of Oryza granulata.</title>
        <authorList>
            <person name="Li W."/>
        </authorList>
    </citation>
    <scope>NUCLEOTIDE SEQUENCE [LARGE SCALE GENOMIC DNA]</scope>
    <source>
        <strain evidence="7">cv. Menghai</strain>
        <tissue evidence="6">Leaf</tissue>
    </source>
</reference>
<protein>
    <recommendedName>
        <fullName evidence="8">Nuclear pore complex protein NUP205</fullName>
    </recommendedName>
</protein>
<dbReference type="InterPro" id="IPR021827">
    <property type="entry name" value="Nup186/Nup192/Nup205"/>
</dbReference>
<comment type="caution">
    <text evidence="6">The sequence shown here is derived from an EMBL/GenBank/DDBJ whole genome shotgun (WGS) entry which is preliminary data.</text>
</comment>
<name>A0A6G1FET1_9ORYZ</name>
<comment type="subcellular location">
    <subcellularLocation>
        <location evidence="1">Nucleus</location>
    </subcellularLocation>
</comment>
<organism evidence="6 7">
    <name type="scientific">Oryza meyeriana var. granulata</name>
    <dbReference type="NCBI Taxonomy" id="110450"/>
    <lineage>
        <taxon>Eukaryota</taxon>
        <taxon>Viridiplantae</taxon>
        <taxon>Streptophyta</taxon>
        <taxon>Embryophyta</taxon>
        <taxon>Tracheophyta</taxon>
        <taxon>Spermatophyta</taxon>
        <taxon>Magnoliopsida</taxon>
        <taxon>Liliopsida</taxon>
        <taxon>Poales</taxon>
        <taxon>Poaceae</taxon>
        <taxon>BOP clade</taxon>
        <taxon>Oryzoideae</taxon>
        <taxon>Oryzeae</taxon>
        <taxon>Oryzinae</taxon>
        <taxon>Oryza</taxon>
        <taxon>Oryza meyeriana</taxon>
    </lineage>
</organism>
<sequence>MPPPPPRELLAVVEAALLGPSPPSPAQRVELLHAVRDAAPAFRALLSYPGPKASDRTQVEAKEVRLPDMPPITLDDTDVQTALKLSDELNLNEIECVRLLVDANREWVLYGREPLEIYRLAAGLWYMERRDLITSLYILLRSVVLDQGLDADLMYEIQNQMEALFIDGLRQRILTLVKELNREEPTGVGRPSSEPYVLDFRGALVERRAIVSRERLSLSHCLALSALIKSMSPREVKDVFSMLKDCAAEVNENTCVELQITYGVLFSLVVTFISDALSTSHEKPSLSSSDSSFRRDFHELVMKSDSNLTIEGFVGVVRLAWTVHLMLTQDRSSARDTLTSSSRDVADMWACLEIICRQNTFQFLQEQIMQTAAYKNDDEDIVYMYTGYMHKLMMCFLSHPTSRNKIKELKEKTMNALSPYGSLRDHREDPGRTGEQIGQPSNQPFISLLELVREIYQKEPELVHGNEELWAFVMSAGEDHTNTQTLVAFLGLLSTLASTEDGAAKVYELLQGKMYRSVGWSTLFDCLSIYEEKFKDSLQSSASMLPDFPEGDAQALVSYLAVLQKVVENGNTNERRKWFPDIEPLFKLLSYENVPPYLKGALRNAITAFIKVSPLLKDAIWSYLEQYDLPVVTPPLGQHNATQVYDMRFELNEVEARRESYPSTISFLNLVNALIAEERNISDKGRRFMGIFKFVYEDVFGPFPQRAYADPREKWELAVACLEHFRMVLSMYDIQDDDIYAAVNTSGPSTISHASIDRQLPVLELLKDFMSGKVAFRNIMNIILVGVDTLINERTTQTYGILLEKTVHLSFEIFILVMERDLVLADVFRPLYQPLDVVLAQNHKQIIALLEFVRYDYLPQIQQCSIKIMGILSSRIVGLVQLLLKADVAKSVIEDYAACLEFRFDDFQVIENTKDDVGVLILQLLIDNICRPAPNITHLLLRFDVNGSIELTVLKPKSHYSCLKTILDNLEKVTKPDINALLHEFGFQLLYELCLDPLTCGPVMDLLSTTKYQFFSKHIGTIGVSPLPKRNNSQSLRISMLHERAWLLKMLALALHVSDISSSVYRESCLAILCHTFGQCTENLRSANLLQSPSSSNLAMNGNKVLDLLEVVQFRCPDTSIKYPQLLSNLRLESKIEEILRNSATSEFGGVYYYSERGDRLIDLDAFHEKLLQMSQLLNPQLSESEKSELKESFHQMLKWAWRYNKNLEEQAAQLHMLTGWSQIVEVAVSRRMSLLEDRSHLLFELLDASLSATTSPDCSVKMAYILTNVALTCMAKLRDERFICPTGADSDAVTCVDIISAKQLSNAACNSLLFKLTMAILRNESSETLRRRQYALLLSYFQYCRSILDSDVPPSVLRFLLLEEQEGDDDELGLQKVLKEQNELARTNFSIIRKEAQAIIDLVAKDAIHGSEAGKAISFYVLDSLISIDHDKYFLNQLQSRGILRSCLSDVSNYMSKEASFSSESSQRFCTIDAQLSLLLRISHHYGKHGSQILLCMGALHDLSSCNLMGSQKKANSRLNSNVVKERAGEIDKRRSFTAPILRIVTSFTSLVDSADFLEVKNKIVREIVDFAKQHQSVFNSILRESICGATVFTLEQLNMVVSILGKVWAYEENDECSFVQDLFSMMQSLFSLDFGSLNFMQSPNMIENQKSELIVFDLCFSLISYLYVLATKKDMRFQISYDDSSESGQQQPTLQLVSDLLNSITLAMERVAEEKYMLLNKIRDLNELSRKEVDEIIKLCMKQDCISPNDNIRKRRYIAMIELCCMAGNRDQLITLLLQSAECAITILLVHFQDESCAKDLSSFSDELLPILERLEHFKEDKVGRSLKLFHRSVTTLKEMTIRSMSL</sequence>
<evidence type="ECO:0008006" key="8">
    <source>
        <dbReference type="Google" id="ProtNLM"/>
    </source>
</evidence>
<dbReference type="OrthoDB" id="2019644at2759"/>
<gene>
    <name evidence="6" type="ORF">E2562_032010</name>
</gene>
<keyword evidence="4" id="KW-0539">Nucleus</keyword>